<name>A6FX98_9BACT</name>
<dbReference type="EMBL" id="ABCS01000001">
    <property type="protein sequence ID" value="EDM81922.1"/>
    <property type="molecule type" value="Genomic_DNA"/>
</dbReference>
<evidence type="ECO:0000313" key="1">
    <source>
        <dbReference type="EMBL" id="EDM81922.1"/>
    </source>
</evidence>
<sequence>MATLVAWLAGACEAQIDTVPEGALALVGDQAIEPERLDGANTQLGPFGQARFRGPHGQRALLDAVVDEELLVQEARDAGYGEAHPLVEWAVLEELAELQRAAMLERRLPRAEVAADTEALRARYERERDEKFFEPERRRIEAVYFPTFEEAEGALARLKSGEVDIAGVAAEQGRDVLSSPAMKRDDDEFPRYHEVLFDPELKVGEPLREPVLSDKLVLVAVLAEIVPRSHVPFDTPEVQEQLVSAERAARLEPVEAELLDELRAQYPAG</sequence>
<protein>
    <recommendedName>
        <fullName evidence="3">PpiC domain-containing protein</fullName>
    </recommendedName>
</protein>
<reference evidence="1 2" key="1">
    <citation type="submission" date="2007-06" db="EMBL/GenBank/DDBJ databases">
        <authorList>
            <person name="Shimkets L."/>
            <person name="Ferriera S."/>
            <person name="Johnson J."/>
            <person name="Kravitz S."/>
            <person name="Beeson K."/>
            <person name="Sutton G."/>
            <person name="Rogers Y.-H."/>
            <person name="Friedman R."/>
            <person name="Frazier M."/>
            <person name="Venter J.C."/>
        </authorList>
    </citation>
    <scope>NUCLEOTIDE SEQUENCE [LARGE SCALE GENOMIC DNA]</scope>
    <source>
        <strain evidence="1 2">SIR-1</strain>
    </source>
</reference>
<proteinExistence type="predicted"/>
<evidence type="ECO:0008006" key="3">
    <source>
        <dbReference type="Google" id="ProtNLM"/>
    </source>
</evidence>
<evidence type="ECO:0000313" key="2">
    <source>
        <dbReference type="Proteomes" id="UP000005801"/>
    </source>
</evidence>
<dbReference type="Proteomes" id="UP000005801">
    <property type="component" value="Unassembled WGS sequence"/>
</dbReference>
<dbReference type="RefSeq" id="WP_006969097.1">
    <property type="nucleotide sequence ID" value="NZ_ABCS01000001.1"/>
</dbReference>
<keyword evidence="2" id="KW-1185">Reference proteome</keyword>
<dbReference type="InterPro" id="IPR027304">
    <property type="entry name" value="Trigger_fact/SurA_dom_sf"/>
</dbReference>
<gene>
    <name evidence="1" type="ORF">PPSIR1_05628</name>
</gene>
<comment type="caution">
    <text evidence="1">The sequence shown here is derived from an EMBL/GenBank/DDBJ whole genome shotgun (WGS) entry which is preliminary data.</text>
</comment>
<accession>A6FX98</accession>
<dbReference type="AlphaFoldDB" id="A6FX98"/>
<dbReference type="STRING" id="391625.PPSIR1_05628"/>
<organism evidence="1 2">
    <name type="scientific">Plesiocystis pacifica SIR-1</name>
    <dbReference type="NCBI Taxonomy" id="391625"/>
    <lineage>
        <taxon>Bacteria</taxon>
        <taxon>Pseudomonadati</taxon>
        <taxon>Myxococcota</taxon>
        <taxon>Polyangia</taxon>
        <taxon>Nannocystales</taxon>
        <taxon>Nannocystaceae</taxon>
        <taxon>Plesiocystis</taxon>
    </lineage>
</organism>
<dbReference type="OrthoDB" id="5515598at2"/>
<dbReference type="SUPFAM" id="SSF109998">
    <property type="entry name" value="Triger factor/SurA peptide-binding domain-like"/>
    <property type="match status" value="1"/>
</dbReference>